<proteinExistence type="predicted"/>
<feature type="region of interest" description="Disordered" evidence="1">
    <location>
        <begin position="1"/>
        <end position="64"/>
    </location>
</feature>
<protein>
    <submittedName>
        <fullName evidence="2">Uncharacterized protein</fullName>
    </submittedName>
</protein>
<accession>A0A6C0LLB8</accession>
<evidence type="ECO:0000313" key="2">
    <source>
        <dbReference type="EMBL" id="QHU31343.1"/>
    </source>
</evidence>
<reference evidence="2" key="1">
    <citation type="journal article" date="2020" name="Nature">
        <title>Giant virus diversity and host interactions through global metagenomics.</title>
        <authorList>
            <person name="Schulz F."/>
            <person name="Roux S."/>
            <person name="Paez-Espino D."/>
            <person name="Jungbluth S."/>
            <person name="Walsh D.A."/>
            <person name="Denef V.J."/>
            <person name="McMahon K.D."/>
            <person name="Konstantinidis K.T."/>
            <person name="Eloe-Fadrosh E.A."/>
            <person name="Kyrpides N.C."/>
            <person name="Woyke T."/>
        </authorList>
    </citation>
    <scope>NUCLEOTIDE SEQUENCE</scope>
    <source>
        <strain evidence="2">GVMAG-M-3300027963-21</strain>
    </source>
</reference>
<dbReference type="EMBL" id="MN740526">
    <property type="protein sequence ID" value="QHU31343.1"/>
    <property type="molecule type" value="Genomic_DNA"/>
</dbReference>
<name>A0A6C0LLB8_9ZZZZ</name>
<organism evidence="2">
    <name type="scientific">viral metagenome</name>
    <dbReference type="NCBI Taxonomy" id="1070528"/>
    <lineage>
        <taxon>unclassified sequences</taxon>
        <taxon>metagenomes</taxon>
        <taxon>organismal metagenomes</taxon>
    </lineage>
</organism>
<feature type="compositionally biased region" description="Polar residues" evidence="1">
    <location>
        <begin position="22"/>
        <end position="53"/>
    </location>
</feature>
<sequence>MLRKYKKQKQGNTRQYKAIQGKSRQIKANQGKSRQIKANQGKSRQIKANQGKSRQYKAIQGNTRQSKRGDILHVIMLFSNHPISFYIEAKILEQMYPITLFFLFYKV</sequence>
<dbReference type="AlphaFoldDB" id="A0A6C0LLB8"/>
<evidence type="ECO:0000256" key="1">
    <source>
        <dbReference type="SAM" id="MobiDB-lite"/>
    </source>
</evidence>